<protein>
    <submittedName>
        <fullName evidence="2">Twitching motility protein PilT</fullName>
    </submittedName>
</protein>
<dbReference type="SUPFAM" id="SSF88723">
    <property type="entry name" value="PIN domain-like"/>
    <property type="match status" value="1"/>
</dbReference>
<reference evidence="2 3" key="1">
    <citation type="journal article" date="2016" name="Front. Microbiol.">
        <title>Genomic Resource of Rice Seed Associated Bacteria.</title>
        <authorList>
            <person name="Midha S."/>
            <person name="Bansal K."/>
            <person name="Sharma S."/>
            <person name="Kumar N."/>
            <person name="Patil P.P."/>
            <person name="Chaudhry V."/>
            <person name="Patil P.B."/>
        </authorList>
    </citation>
    <scope>NUCLEOTIDE SEQUENCE [LARGE SCALE GENOMIC DNA]</scope>
    <source>
        <strain evidence="2 3">NS331</strain>
    </source>
</reference>
<accession>A0A147H5S8</accession>
<dbReference type="AlphaFoldDB" id="A0A147H5S8"/>
<sequence>MDRGGRDAAASAAEPASAAPPEAAAPALVVIDTNIVLDLFVFDDAAARPLRAALEGGTQRWLATAAMRVELARVLDYPQIAPRRAFYGLSVDDVLARFDRHAQLRPPAAKAPFTCADPDDQGFIDLAVAHRARLLSKDKAVRAMRKRLTGLGVELWP</sequence>
<dbReference type="Pfam" id="PF13470">
    <property type="entry name" value="PIN_3"/>
    <property type="match status" value="1"/>
</dbReference>
<dbReference type="InterPro" id="IPR029060">
    <property type="entry name" value="PIN-like_dom_sf"/>
</dbReference>
<dbReference type="PANTHER" id="PTHR34610">
    <property type="entry name" value="SSL7007 PROTEIN"/>
    <property type="match status" value="1"/>
</dbReference>
<evidence type="ECO:0000313" key="3">
    <source>
        <dbReference type="Proteomes" id="UP000072741"/>
    </source>
</evidence>
<dbReference type="PATRIC" id="fig|433924.3.peg.2900"/>
<dbReference type="InterPro" id="IPR002850">
    <property type="entry name" value="PIN_toxin-like"/>
</dbReference>
<proteinExistence type="predicted"/>
<dbReference type="EMBL" id="LDSL01000034">
    <property type="protein sequence ID" value="KTT25242.1"/>
    <property type="molecule type" value="Genomic_DNA"/>
</dbReference>
<organism evidence="2 3">
    <name type="scientific">Pseudacidovorax intermedius</name>
    <dbReference type="NCBI Taxonomy" id="433924"/>
    <lineage>
        <taxon>Bacteria</taxon>
        <taxon>Pseudomonadati</taxon>
        <taxon>Pseudomonadota</taxon>
        <taxon>Betaproteobacteria</taxon>
        <taxon>Burkholderiales</taxon>
        <taxon>Comamonadaceae</taxon>
        <taxon>Pseudacidovorax</taxon>
    </lineage>
</organism>
<name>A0A147H5S8_9BURK</name>
<feature type="domain" description="PIN" evidence="1">
    <location>
        <begin position="29"/>
        <end position="134"/>
    </location>
</feature>
<comment type="caution">
    <text evidence="2">The sequence shown here is derived from an EMBL/GenBank/DDBJ whole genome shotgun (WGS) entry which is preliminary data.</text>
</comment>
<evidence type="ECO:0000313" key="2">
    <source>
        <dbReference type="EMBL" id="KTT25242.1"/>
    </source>
</evidence>
<dbReference type="OrthoDB" id="9802272at2"/>
<gene>
    <name evidence="2" type="ORF">NS331_05180</name>
</gene>
<evidence type="ECO:0000259" key="1">
    <source>
        <dbReference type="Pfam" id="PF13470"/>
    </source>
</evidence>
<keyword evidence="3" id="KW-1185">Reference proteome</keyword>
<dbReference type="PANTHER" id="PTHR34610:SF3">
    <property type="entry name" value="SSL7007 PROTEIN"/>
    <property type="match status" value="1"/>
</dbReference>
<dbReference type="Proteomes" id="UP000072741">
    <property type="component" value="Unassembled WGS sequence"/>
</dbReference>
<dbReference type="InterPro" id="IPR002716">
    <property type="entry name" value="PIN_dom"/>
</dbReference>